<name>A0A1G9VSZ7_9FIRM</name>
<keyword evidence="1" id="KW-0472">Membrane</keyword>
<evidence type="ECO:0000259" key="2">
    <source>
        <dbReference type="Pfam" id="PF26018"/>
    </source>
</evidence>
<dbReference type="OrthoDB" id="1834786at2"/>
<protein>
    <recommendedName>
        <fullName evidence="2">RND related barrel-sandwich hybrid domain-containing protein</fullName>
    </recommendedName>
</protein>
<keyword evidence="1" id="KW-1133">Transmembrane helix</keyword>
<accession>A0A1G9VSZ7</accession>
<organism evidence="3 4">
    <name type="scientific">Lachnospira pectinoschiza</name>
    <dbReference type="NCBI Taxonomy" id="28052"/>
    <lineage>
        <taxon>Bacteria</taxon>
        <taxon>Bacillati</taxon>
        <taxon>Bacillota</taxon>
        <taxon>Clostridia</taxon>
        <taxon>Lachnospirales</taxon>
        <taxon>Lachnospiraceae</taxon>
        <taxon>Lachnospira</taxon>
    </lineage>
</organism>
<evidence type="ECO:0000313" key="4">
    <source>
        <dbReference type="Proteomes" id="UP000187651"/>
    </source>
</evidence>
<proteinExistence type="predicted"/>
<dbReference type="Pfam" id="PF26018">
    <property type="entry name" value="BSH_RND_rel"/>
    <property type="match status" value="1"/>
</dbReference>
<evidence type="ECO:0000313" key="3">
    <source>
        <dbReference type="EMBL" id="SDM75273.1"/>
    </source>
</evidence>
<dbReference type="AlphaFoldDB" id="A0A1G9VSZ7"/>
<dbReference type="Proteomes" id="UP000187651">
    <property type="component" value="Unassembled WGS sequence"/>
</dbReference>
<evidence type="ECO:0000256" key="1">
    <source>
        <dbReference type="SAM" id="Phobius"/>
    </source>
</evidence>
<feature type="domain" description="RND related barrel-sandwich hybrid" evidence="2">
    <location>
        <begin position="67"/>
        <end position="242"/>
    </location>
</feature>
<keyword evidence="4" id="KW-1185">Reference proteome</keyword>
<dbReference type="EMBL" id="FNHZ01000002">
    <property type="protein sequence ID" value="SDM75273.1"/>
    <property type="molecule type" value="Genomic_DNA"/>
</dbReference>
<dbReference type="RefSeq" id="WP_074521258.1">
    <property type="nucleotide sequence ID" value="NZ_FNHZ01000002.1"/>
</dbReference>
<sequence>MAKNKKVIKYRRNYDKVIAVVTFVLIAVYVICFVFLYATKSSVKTYETALGSLYDSESFTALAIRDETVYYSNYSGFVNYYQVEGSKVANGETVYSVDETGKVADLLASYSTDTSNALSSDDLSLLKETLDKYKLNYDPNEFSEIYNLKTDLNSTILASISADIMENLDSLIDSTGNANFFNAVGSEAAGVVVYSTDGYENFSEDQLSTSCFNKNNYEKNVLKNTSGEDTIAAGDAAYKIVNSENWNLYISLSKSQVEQLDLTNASTVTVNFKSDGISTSCGFELVEVNGQYFGKMSLSKYMIRYATERYLDIELVVDESTGIKVPSSAMTTKDFYVLPTSYLTSSGNENGYLISYDENGETKKTFIKVARYYTEDNDTTDTSDDYIYVDPNLFPSDSFVLIKEDSQETYSDIKTASLNGVYCVNSGFTEFKVGNILKKNDEYCILENNATKGVELYDRILLDAKKYSEGELIY</sequence>
<reference evidence="4" key="1">
    <citation type="submission" date="2016-10" db="EMBL/GenBank/DDBJ databases">
        <authorList>
            <person name="Varghese N."/>
            <person name="Submissions S."/>
        </authorList>
    </citation>
    <scope>NUCLEOTIDE SEQUENCE [LARGE SCALE GENOMIC DNA]</scope>
    <source>
        <strain evidence="4">M83</strain>
    </source>
</reference>
<dbReference type="InterPro" id="IPR058709">
    <property type="entry name" value="BSH_RND-rel"/>
</dbReference>
<feature type="transmembrane region" description="Helical" evidence="1">
    <location>
        <begin position="20"/>
        <end position="38"/>
    </location>
</feature>
<gene>
    <name evidence="3" type="ORF">SAMN05216544_1068</name>
</gene>
<keyword evidence="1" id="KW-0812">Transmembrane</keyword>